<dbReference type="EMBL" id="SPHZ02000008">
    <property type="protein sequence ID" value="KAF0903853.1"/>
    <property type="molecule type" value="Genomic_DNA"/>
</dbReference>
<protein>
    <submittedName>
        <fullName evidence="1">Uncharacterized protein</fullName>
    </submittedName>
</protein>
<comment type="caution">
    <text evidence="1">The sequence shown here is derived from an EMBL/GenBank/DDBJ whole genome shotgun (WGS) entry which is preliminary data.</text>
</comment>
<dbReference type="AlphaFoldDB" id="A0A6G1CWE8"/>
<reference evidence="1 2" key="1">
    <citation type="submission" date="2019-11" db="EMBL/GenBank/DDBJ databases">
        <title>Whole genome sequence of Oryza granulata.</title>
        <authorList>
            <person name="Li W."/>
        </authorList>
    </citation>
    <scope>NUCLEOTIDE SEQUENCE [LARGE SCALE GENOMIC DNA]</scope>
    <source>
        <strain evidence="2">cv. Menghai</strain>
        <tissue evidence="1">Leaf</tissue>
    </source>
</reference>
<keyword evidence="2" id="KW-1185">Reference proteome</keyword>
<proteinExistence type="predicted"/>
<dbReference type="Proteomes" id="UP000479710">
    <property type="component" value="Unassembled WGS sequence"/>
</dbReference>
<name>A0A6G1CWE8_9ORYZ</name>
<evidence type="ECO:0000313" key="1">
    <source>
        <dbReference type="EMBL" id="KAF0903853.1"/>
    </source>
</evidence>
<accession>A0A6G1CWE8</accession>
<gene>
    <name evidence="1" type="ORF">E2562_029947</name>
</gene>
<organism evidence="1 2">
    <name type="scientific">Oryza meyeriana var. granulata</name>
    <dbReference type="NCBI Taxonomy" id="110450"/>
    <lineage>
        <taxon>Eukaryota</taxon>
        <taxon>Viridiplantae</taxon>
        <taxon>Streptophyta</taxon>
        <taxon>Embryophyta</taxon>
        <taxon>Tracheophyta</taxon>
        <taxon>Spermatophyta</taxon>
        <taxon>Magnoliopsida</taxon>
        <taxon>Liliopsida</taxon>
        <taxon>Poales</taxon>
        <taxon>Poaceae</taxon>
        <taxon>BOP clade</taxon>
        <taxon>Oryzoideae</taxon>
        <taxon>Oryzeae</taxon>
        <taxon>Oryzinae</taxon>
        <taxon>Oryza</taxon>
        <taxon>Oryza meyeriana</taxon>
    </lineage>
</organism>
<sequence>MASSFSSQRQGYMDAAAASPLLVAWKDNDMLLMKWVDTRLVMICKVGLSEANTQNAMVAVLEAIVKGLSDYKKRNSAVSLLHSKMLQTMNPIGDDRFATCIKELQTPWDPGGIGTTLHWLGDKTNFK</sequence>
<evidence type="ECO:0000313" key="2">
    <source>
        <dbReference type="Proteomes" id="UP000479710"/>
    </source>
</evidence>